<dbReference type="InterPro" id="IPR023404">
    <property type="entry name" value="rSAM_horseshoe"/>
</dbReference>
<dbReference type="PROSITE" id="PS51918">
    <property type="entry name" value="RADICAL_SAM"/>
    <property type="match status" value="1"/>
</dbReference>
<feature type="binding site" evidence="11">
    <location>
        <position position="183"/>
    </location>
    <ligand>
        <name>[4Fe-4S] cluster</name>
        <dbReference type="ChEBI" id="CHEBI:49883"/>
        <label>2</label>
        <note>4Fe-4S-S-AdoMet</note>
    </ligand>
</feature>
<gene>
    <name evidence="11" type="primary">miaB</name>
    <name evidence="15" type="ORF">A6D92_04400</name>
</gene>
<sequence length="470" mass="53501">MAQMRIDPEAGRRIHGKPEPRVHIETFGCQMNEHDSEIMYGILAQMGYVKAQGPEDADLLLFNTCAVRESAVEHAFGRIGQLKPLKYTNPDLIIGVCGCVPQVEGQVERIKRMFPYLDLIFGTHNIHRLPELVERARSERETVVDVWESMGDDFPDILPAAREGDLKAWVTIMYGCDKHCTYCIVPTTRGKERSRPYEVILAEVQELARQGFKEITLLGQNVNAYGKDLYGRHGEGAFDFGDLIELIDRNSPGIERIRFTTNHPKDFTRKMVEQIARAEKVCEWFHLPVQSGSDSVLRRMKRSYNRKQYLRLVGWIRELIPDAVITTDIIVGFPGETEEEFQETLSLVEEVQYDAAFMFMYSERAGTPAAQMEDRLSVPEKKERLQRLMEVQNRIARAKNEARVGKVYDILVEGLDKGKPDVVFGRTRGNILVTFPGDESLRGRIVPVRITKAGTWTLEGELVESPVTLA</sequence>
<dbReference type="GO" id="GO:0005829">
    <property type="term" value="C:cytosol"/>
    <property type="evidence" value="ECO:0007669"/>
    <property type="project" value="TreeGrafter"/>
</dbReference>
<dbReference type="PROSITE" id="PS50926">
    <property type="entry name" value="TRAM"/>
    <property type="match status" value="1"/>
</dbReference>
<accession>A0A1Y2T5X8</accession>
<proteinExistence type="inferred from homology"/>
<comment type="subcellular location">
    <subcellularLocation>
        <location evidence="11">Cytoplasm</location>
    </subcellularLocation>
</comment>
<keyword evidence="3 11" id="KW-0963">Cytoplasm</keyword>
<dbReference type="GO" id="GO:0051539">
    <property type="term" value="F:4 iron, 4 sulfur cluster binding"/>
    <property type="evidence" value="ECO:0007669"/>
    <property type="project" value="UniProtKB-UniRule"/>
</dbReference>
<dbReference type="Proteomes" id="UP000194267">
    <property type="component" value="Unassembled WGS sequence"/>
</dbReference>
<dbReference type="FunFam" id="3.80.30.20:FF:000001">
    <property type="entry name" value="tRNA-2-methylthio-N(6)-dimethylallyladenosine synthase 2"/>
    <property type="match status" value="1"/>
</dbReference>
<dbReference type="InterPro" id="IPR007197">
    <property type="entry name" value="rSAM"/>
</dbReference>
<evidence type="ECO:0000313" key="15">
    <source>
        <dbReference type="EMBL" id="OTA41709.1"/>
    </source>
</evidence>
<evidence type="ECO:0000256" key="9">
    <source>
        <dbReference type="ARBA" id="ARBA00023014"/>
    </source>
</evidence>
<dbReference type="InterPro" id="IPR038135">
    <property type="entry name" value="Methylthiotransferase_N_sf"/>
</dbReference>
<dbReference type="GO" id="GO:0035597">
    <property type="term" value="F:tRNA-2-methylthio-N(6)-dimethylallyladenosine(37) synthase activity"/>
    <property type="evidence" value="ECO:0007669"/>
    <property type="project" value="UniProtKB-EC"/>
</dbReference>
<dbReference type="EC" id="2.8.4.3" evidence="10 11"/>
<dbReference type="SFLD" id="SFLDG01061">
    <property type="entry name" value="methylthiotransferase"/>
    <property type="match status" value="1"/>
</dbReference>
<dbReference type="PANTHER" id="PTHR43020:SF2">
    <property type="entry name" value="MITOCHONDRIAL TRNA METHYLTHIOTRANSFERASE CDK5RAP1"/>
    <property type="match status" value="1"/>
</dbReference>
<dbReference type="InterPro" id="IPR005839">
    <property type="entry name" value="Methylthiotransferase"/>
</dbReference>
<evidence type="ECO:0000256" key="6">
    <source>
        <dbReference type="ARBA" id="ARBA00022694"/>
    </source>
</evidence>
<evidence type="ECO:0000256" key="7">
    <source>
        <dbReference type="ARBA" id="ARBA00022723"/>
    </source>
</evidence>
<evidence type="ECO:0000256" key="1">
    <source>
        <dbReference type="ARBA" id="ARBA00003234"/>
    </source>
</evidence>
<evidence type="ECO:0000259" key="12">
    <source>
        <dbReference type="PROSITE" id="PS50926"/>
    </source>
</evidence>
<dbReference type="PROSITE" id="PS01278">
    <property type="entry name" value="MTTASE_RADICAL"/>
    <property type="match status" value="1"/>
</dbReference>
<dbReference type="SFLD" id="SFLDF00273">
    <property type="entry name" value="(dimethylallyl)adenosine_tRNA"/>
    <property type="match status" value="1"/>
</dbReference>
<dbReference type="InterPro" id="IPR006638">
    <property type="entry name" value="Elp3/MiaA/NifB-like_rSAM"/>
</dbReference>
<feature type="binding site" evidence="11">
    <location>
        <position position="176"/>
    </location>
    <ligand>
        <name>[4Fe-4S] cluster</name>
        <dbReference type="ChEBI" id="CHEBI:49883"/>
        <label>2</label>
        <note>4Fe-4S-S-AdoMet</note>
    </ligand>
</feature>
<dbReference type="SFLD" id="SFLDS00029">
    <property type="entry name" value="Radical_SAM"/>
    <property type="match status" value="1"/>
</dbReference>
<dbReference type="SUPFAM" id="SSF102114">
    <property type="entry name" value="Radical SAM enzymes"/>
    <property type="match status" value="1"/>
</dbReference>
<dbReference type="HAMAP" id="MF_01864">
    <property type="entry name" value="tRNA_metthiotr_MiaB"/>
    <property type="match status" value="1"/>
</dbReference>
<evidence type="ECO:0000256" key="8">
    <source>
        <dbReference type="ARBA" id="ARBA00023004"/>
    </source>
</evidence>
<keyword evidence="8 11" id="KW-0408">Iron</keyword>
<evidence type="ECO:0000256" key="10">
    <source>
        <dbReference type="ARBA" id="ARBA00033765"/>
    </source>
</evidence>
<comment type="catalytic activity">
    <reaction evidence="11">
        <text>N(6)-dimethylallyladenosine(37) in tRNA + (sulfur carrier)-SH + AH2 + 2 S-adenosyl-L-methionine = 2-methylsulfanyl-N(6)-dimethylallyladenosine(37) in tRNA + (sulfur carrier)-H + 5'-deoxyadenosine + L-methionine + A + S-adenosyl-L-homocysteine + 2 H(+)</text>
        <dbReference type="Rhea" id="RHEA:37067"/>
        <dbReference type="Rhea" id="RHEA-COMP:10375"/>
        <dbReference type="Rhea" id="RHEA-COMP:10376"/>
        <dbReference type="Rhea" id="RHEA-COMP:14737"/>
        <dbReference type="Rhea" id="RHEA-COMP:14739"/>
        <dbReference type="ChEBI" id="CHEBI:13193"/>
        <dbReference type="ChEBI" id="CHEBI:15378"/>
        <dbReference type="ChEBI" id="CHEBI:17319"/>
        <dbReference type="ChEBI" id="CHEBI:17499"/>
        <dbReference type="ChEBI" id="CHEBI:29917"/>
        <dbReference type="ChEBI" id="CHEBI:57844"/>
        <dbReference type="ChEBI" id="CHEBI:57856"/>
        <dbReference type="ChEBI" id="CHEBI:59789"/>
        <dbReference type="ChEBI" id="CHEBI:64428"/>
        <dbReference type="ChEBI" id="CHEBI:74415"/>
        <dbReference type="ChEBI" id="CHEBI:74417"/>
        <dbReference type="EC" id="2.8.4.3"/>
    </reaction>
</comment>
<organism evidence="15 16">
    <name type="scientific">Symbiobacterium thermophilum</name>
    <dbReference type="NCBI Taxonomy" id="2734"/>
    <lineage>
        <taxon>Bacteria</taxon>
        <taxon>Bacillati</taxon>
        <taxon>Bacillota</taxon>
        <taxon>Clostridia</taxon>
        <taxon>Eubacteriales</taxon>
        <taxon>Symbiobacteriaceae</taxon>
        <taxon>Symbiobacterium</taxon>
    </lineage>
</organism>
<dbReference type="SFLD" id="SFLDG01082">
    <property type="entry name" value="B12-binding_domain_containing"/>
    <property type="match status" value="1"/>
</dbReference>
<keyword evidence="9 11" id="KW-0411">Iron-sulfur</keyword>
<feature type="binding site" evidence="11">
    <location>
        <position position="99"/>
    </location>
    <ligand>
        <name>[4Fe-4S] cluster</name>
        <dbReference type="ChEBI" id="CHEBI:49883"/>
        <label>1</label>
    </ligand>
</feature>
<dbReference type="FunFam" id="3.40.50.12160:FF:000006">
    <property type="entry name" value="tRNA-2-methylthio-N(6)-dimethylallyladenosine synthase"/>
    <property type="match status" value="1"/>
</dbReference>
<dbReference type="InterPro" id="IPR020612">
    <property type="entry name" value="Methylthiotransferase_CS"/>
</dbReference>
<dbReference type="Pfam" id="PF00919">
    <property type="entry name" value="UPF0004"/>
    <property type="match status" value="1"/>
</dbReference>
<dbReference type="InterPro" id="IPR006463">
    <property type="entry name" value="MiaB_methiolase"/>
</dbReference>
<dbReference type="Pfam" id="PF01938">
    <property type="entry name" value="TRAM"/>
    <property type="match status" value="1"/>
</dbReference>
<dbReference type="NCBIfam" id="TIGR01574">
    <property type="entry name" value="miaB-methiolase"/>
    <property type="match status" value="1"/>
</dbReference>
<keyword evidence="5 11" id="KW-0949">S-adenosyl-L-methionine</keyword>
<feature type="binding site" evidence="11">
    <location>
        <position position="180"/>
    </location>
    <ligand>
        <name>[4Fe-4S] cluster</name>
        <dbReference type="ChEBI" id="CHEBI:49883"/>
        <label>2</label>
        <note>4Fe-4S-S-AdoMet</note>
    </ligand>
</feature>
<feature type="binding site" evidence="11">
    <location>
        <position position="29"/>
    </location>
    <ligand>
        <name>[4Fe-4S] cluster</name>
        <dbReference type="ChEBI" id="CHEBI:49883"/>
        <label>1</label>
    </ligand>
</feature>
<comment type="subunit">
    <text evidence="11">Monomer.</text>
</comment>
<keyword evidence="4 11" id="KW-0808">Transferase</keyword>
<dbReference type="Gene3D" id="3.40.50.12160">
    <property type="entry name" value="Methylthiotransferase, N-terminal domain"/>
    <property type="match status" value="1"/>
</dbReference>
<comment type="function">
    <text evidence="1 11">Catalyzes the methylthiolation of N6-(dimethylallyl)adenosine (i(6)A), leading to the formation of 2-methylthio-N6-(dimethylallyl)adenosine (ms(2)i(6)A) at position 37 in tRNAs that read codons beginning with uridine.</text>
</comment>
<dbReference type="InterPro" id="IPR013848">
    <property type="entry name" value="Methylthiotransferase_N"/>
</dbReference>
<evidence type="ECO:0000259" key="13">
    <source>
        <dbReference type="PROSITE" id="PS51449"/>
    </source>
</evidence>
<dbReference type="InterPro" id="IPR002792">
    <property type="entry name" value="TRAM_dom"/>
</dbReference>
<dbReference type="GO" id="GO:0046872">
    <property type="term" value="F:metal ion binding"/>
    <property type="evidence" value="ECO:0007669"/>
    <property type="project" value="UniProtKB-KW"/>
</dbReference>
<evidence type="ECO:0000313" key="16">
    <source>
        <dbReference type="Proteomes" id="UP000194267"/>
    </source>
</evidence>
<comment type="cofactor">
    <cofactor evidence="11">
        <name>[4Fe-4S] cluster</name>
        <dbReference type="ChEBI" id="CHEBI:49883"/>
    </cofactor>
    <text evidence="11">Binds 2 [4Fe-4S] clusters. One cluster is coordinated with 3 cysteines and an exchangeable S-adenosyl-L-methionine.</text>
</comment>
<dbReference type="Gene3D" id="3.80.30.20">
    <property type="entry name" value="tm_1862 like domain"/>
    <property type="match status" value="1"/>
</dbReference>
<dbReference type="EMBL" id="LWLV01000268">
    <property type="protein sequence ID" value="OTA41709.1"/>
    <property type="molecule type" value="Genomic_DNA"/>
</dbReference>
<evidence type="ECO:0000256" key="4">
    <source>
        <dbReference type="ARBA" id="ARBA00022679"/>
    </source>
</evidence>
<keyword evidence="2 11" id="KW-0004">4Fe-4S</keyword>
<dbReference type="PANTHER" id="PTHR43020">
    <property type="entry name" value="CDK5 REGULATORY SUBUNIT-ASSOCIATED PROTEIN 1"/>
    <property type="match status" value="1"/>
</dbReference>
<evidence type="ECO:0000256" key="11">
    <source>
        <dbReference type="HAMAP-Rule" id="MF_01864"/>
    </source>
</evidence>
<feature type="domain" description="TRAM" evidence="12">
    <location>
        <begin position="401"/>
        <end position="464"/>
    </location>
</feature>
<evidence type="ECO:0000256" key="3">
    <source>
        <dbReference type="ARBA" id="ARBA00022490"/>
    </source>
</evidence>
<feature type="domain" description="Radical SAM core" evidence="14">
    <location>
        <begin position="162"/>
        <end position="398"/>
    </location>
</feature>
<evidence type="ECO:0000256" key="2">
    <source>
        <dbReference type="ARBA" id="ARBA00022485"/>
    </source>
</evidence>
<evidence type="ECO:0000259" key="14">
    <source>
        <dbReference type="PROSITE" id="PS51918"/>
    </source>
</evidence>
<dbReference type="PROSITE" id="PS51449">
    <property type="entry name" value="MTTASE_N"/>
    <property type="match status" value="1"/>
</dbReference>
<dbReference type="SMART" id="SM00729">
    <property type="entry name" value="Elp3"/>
    <property type="match status" value="1"/>
</dbReference>
<evidence type="ECO:0000256" key="5">
    <source>
        <dbReference type="ARBA" id="ARBA00022691"/>
    </source>
</evidence>
<comment type="similarity">
    <text evidence="11">Belongs to the methylthiotransferase family. MiaB subfamily.</text>
</comment>
<feature type="binding site" evidence="11">
    <location>
        <position position="65"/>
    </location>
    <ligand>
        <name>[4Fe-4S] cluster</name>
        <dbReference type="ChEBI" id="CHEBI:49883"/>
        <label>1</label>
    </ligand>
</feature>
<reference evidence="16" key="1">
    <citation type="submission" date="2016-04" db="EMBL/GenBank/DDBJ databases">
        <authorList>
            <person name="Antunes L.P."/>
            <person name="Martins L.F."/>
            <person name="Pereira R.V."/>
            <person name="Thomas A.M."/>
            <person name="Barbosa D."/>
            <person name="Nascimento L."/>
            <person name="Silva G.M."/>
            <person name="Condomitti G.W."/>
            <person name="Digiampietri L.A."/>
            <person name="Lombardi K.C."/>
            <person name="Ramos P.L."/>
            <person name="Quaggio R.B."/>
            <person name="Oliveira J.C."/>
            <person name="Pascon R.C."/>
            <person name="Cruz J.B."/>
            <person name="Silva A.M."/>
            <person name="Setubal J.C."/>
        </authorList>
    </citation>
    <scope>NUCLEOTIDE SEQUENCE [LARGE SCALE GENOMIC DNA]</scope>
</reference>
<feature type="domain" description="MTTase N-terminal" evidence="13">
    <location>
        <begin position="20"/>
        <end position="138"/>
    </location>
</feature>
<comment type="caution">
    <text evidence="15">The sequence shown here is derived from an EMBL/GenBank/DDBJ whole genome shotgun (WGS) entry which is preliminary data.</text>
</comment>
<dbReference type="CDD" id="cd01335">
    <property type="entry name" value="Radical_SAM"/>
    <property type="match status" value="1"/>
</dbReference>
<dbReference type="Pfam" id="PF04055">
    <property type="entry name" value="Radical_SAM"/>
    <property type="match status" value="1"/>
</dbReference>
<protein>
    <recommendedName>
        <fullName evidence="10 11">tRNA-2-methylthio-N(6)-dimethylallyladenosine synthase</fullName>
        <ecNumber evidence="10 11">2.8.4.3</ecNumber>
    </recommendedName>
    <alternativeName>
        <fullName evidence="11">(Dimethylallyl)adenosine tRNA methylthiotransferase MiaB</fullName>
    </alternativeName>
    <alternativeName>
        <fullName evidence="11">tRNA-i(6)A37 methylthiotransferase</fullName>
    </alternativeName>
</protein>
<keyword evidence="6 11" id="KW-0819">tRNA processing</keyword>
<keyword evidence="7 11" id="KW-0479">Metal-binding</keyword>
<dbReference type="NCBIfam" id="TIGR00089">
    <property type="entry name" value="MiaB/RimO family radical SAM methylthiotransferase"/>
    <property type="match status" value="1"/>
</dbReference>
<dbReference type="InterPro" id="IPR058240">
    <property type="entry name" value="rSAM_sf"/>
</dbReference>
<dbReference type="AlphaFoldDB" id="A0A1Y2T5X8"/>
<name>A0A1Y2T5X8_SYMTR</name>